<keyword evidence="1" id="KW-0175">Coiled coil</keyword>
<evidence type="ECO:0000256" key="1">
    <source>
        <dbReference type="SAM" id="Coils"/>
    </source>
</evidence>
<accession>K8EJI9</accession>
<feature type="compositionally biased region" description="Polar residues" evidence="2">
    <location>
        <begin position="311"/>
        <end position="321"/>
    </location>
</feature>
<dbReference type="Proteomes" id="UP000198341">
    <property type="component" value="Chromosome 10"/>
</dbReference>
<sequence length="713" mass="83726">MPWDDVLDFDVDGMIALADHLFYPTIDDEYVSNEEEDTKAIPKFLNNFSPMWSRNHPIDALAKRVLRCEIRADANISDQENVVLMMHLCKILQVALERALASAEKRSDDDFDYSRKERENELLKEKVEEQKREFLILSKEMREVEMEFVKRIEMLEKGDARKRDGHLLPLLLDDDDDAKMKKMFRLARANEEDEDTGGGDDDDDDQMIEGEHFFSTPRKEKRAIVNAKKREADLYEKEQHEEALRRAQHRALALETQSDALSDNLEESRREIRKLQKMLAKERERNEEMENRQMVLNERLMMQPATSSFTSLVGTSVSPSSPAKKGSAYRLGSGKSRMPPPQTVEKTKRILGYEDDQNENAMALTREETLNRWDARAQFKIAMDQLRRDLSVKSAQYDACSAKCEAQSRVLSKTVKERDELKDETKRLQRTVEKSKRIGEETVEHIRRDAEEKEERDKRLMREAVSSLRQKVRQLERERDDSREELSETTQSLEKMKQKASKAMEKNTRLQKETTDLRFQIEKLQDQLQRTVDLYEHETLKVELDRATERTKKLQLALDKEAKSSAEEIERLELDIEKFEKQAALAQKEKLDLSSHLVVREKELESSRVETKRIQEELETVQSSVHAKEEAFHNAEKQQQLETLEIAETLLKYERENQKLKAELAALDPKFFEEVFECKERCKKRGLVIQKYEMKLRSYCETLGFAFKREPWD</sequence>
<feature type="compositionally biased region" description="Basic and acidic residues" evidence="2">
    <location>
        <begin position="494"/>
        <end position="511"/>
    </location>
</feature>
<organism evidence="3 4">
    <name type="scientific">Bathycoccus prasinos</name>
    <dbReference type="NCBI Taxonomy" id="41875"/>
    <lineage>
        <taxon>Eukaryota</taxon>
        <taxon>Viridiplantae</taxon>
        <taxon>Chlorophyta</taxon>
        <taxon>Mamiellophyceae</taxon>
        <taxon>Mamiellales</taxon>
        <taxon>Bathycoccaceae</taxon>
        <taxon>Bathycoccus</taxon>
    </lineage>
</organism>
<dbReference type="RefSeq" id="XP_007510636.1">
    <property type="nucleotide sequence ID" value="XM_007510574.1"/>
</dbReference>
<reference evidence="3 4" key="1">
    <citation type="submission" date="2011-10" db="EMBL/GenBank/DDBJ databases">
        <authorList>
            <person name="Genoscope - CEA"/>
        </authorList>
    </citation>
    <scope>NUCLEOTIDE SEQUENCE [LARGE SCALE GENOMIC DNA]</scope>
    <source>
        <strain evidence="3 4">RCC 1105</strain>
    </source>
</reference>
<feature type="region of interest" description="Disordered" evidence="2">
    <location>
        <begin position="187"/>
        <end position="222"/>
    </location>
</feature>
<keyword evidence="4" id="KW-1185">Reference proteome</keyword>
<evidence type="ECO:0000313" key="3">
    <source>
        <dbReference type="EMBL" id="CCO18169.1"/>
    </source>
</evidence>
<feature type="region of interest" description="Disordered" evidence="2">
    <location>
        <begin position="471"/>
        <end position="511"/>
    </location>
</feature>
<feature type="compositionally biased region" description="Acidic residues" evidence="2">
    <location>
        <begin position="191"/>
        <end position="208"/>
    </location>
</feature>
<name>K8EJI9_9CHLO</name>
<gene>
    <name evidence="3" type="ordered locus">Bathy10g02500</name>
</gene>
<dbReference type="GeneID" id="19013326"/>
<evidence type="ECO:0000256" key="2">
    <source>
        <dbReference type="SAM" id="MobiDB-lite"/>
    </source>
</evidence>
<protein>
    <submittedName>
        <fullName evidence="3">Uncharacterized protein</fullName>
    </submittedName>
</protein>
<feature type="coiled-coil region" evidence="1">
    <location>
        <begin position="113"/>
        <end position="147"/>
    </location>
</feature>
<evidence type="ECO:0000313" key="4">
    <source>
        <dbReference type="Proteomes" id="UP000198341"/>
    </source>
</evidence>
<dbReference type="KEGG" id="bpg:Bathy10g02500"/>
<feature type="region of interest" description="Disordered" evidence="2">
    <location>
        <begin position="311"/>
        <end position="343"/>
    </location>
</feature>
<feature type="compositionally biased region" description="Basic and acidic residues" evidence="2">
    <location>
        <begin position="473"/>
        <end position="486"/>
    </location>
</feature>
<dbReference type="EMBL" id="FO082269">
    <property type="protein sequence ID" value="CCO18169.1"/>
    <property type="molecule type" value="Genomic_DNA"/>
</dbReference>
<dbReference type="AlphaFoldDB" id="K8EJI9"/>
<proteinExistence type="predicted"/>